<name>A0A165WU31_9AGAM</name>
<organism evidence="2 3">
    <name type="scientific">Sistotremastrum suecicum HHB10207 ss-3</name>
    <dbReference type="NCBI Taxonomy" id="1314776"/>
    <lineage>
        <taxon>Eukaryota</taxon>
        <taxon>Fungi</taxon>
        <taxon>Dikarya</taxon>
        <taxon>Basidiomycota</taxon>
        <taxon>Agaricomycotina</taxon>
        <taxon>Agaricomycetes</taxon>
        <taxon>Sistotremastrales</taxon>
        <taxon>Sistotremastraceae</taxon>
        <taxon>Sistotremastrum</taxon>
    </lineage>
</organism>
<dbReference type="AlphaFoldDB" id="A0A165WU31"/>
<evidence type="ECO:0000313" key="3">
    <source>
        <dbReference type="Proteomes" id="UP000076798"/>
    </source>
</evidence>
<gene>
    <name evidence="2" type="ORF">SISSUDRAFT_1067689</name>
</gene>
<feature type="region of interest" description="Disordered" evidence="1">
    <location>
        <begin position="72"/>
        <end position="116"/>
    </location>
</feature>
<evidence type="ECO:0000313" key="2">
    <source>
        <dbReference type="EMBL" id="KZT31519.1"/>
    </source>
</evidence>
<feature type="compositionally biased region" description="Basic and acidic residues" evidence="1">
    <location>
        <begin position="107"/>
        <end position="116"/>
    </location>
</feature>
<accession>A0A165WU31</accession>
<keyword evidence="3" id="KW-1185">Reference proteome</keyword>
<sequence>MPRIVSARSTLPKLINLLTQLLYSTRASSSAPAVLAAIPLSSSSPSAVYHINETLAIITLIKTKLVSTRRHTTQTATHLDHPSDIISSTSTPRPPSHVLLYRSPPPRHQDRTTKDRVTVTSSCSSTLRDESEGDGDVSCLGWLREQYLSYNSPPSTLRPLRHLLRRHHRPCLAVNPCPHETKTVRTNLTPIHFRPRSLALSDETGCWRWNWGMGIRVRLSFTHPSSNVLRLRPLDRHSPHLIPHPSPSSSCVTVSTLRTIVPSTVARCNNDINISTQEPEHEPEEWDWVSPSTVLPVISLIAIAIDTCPPAADSATATGLLSLLPLFTKKRGIKKKKSGIKKTKRVIKKKKKKKKTRCLVPKSLSPTS</sequence>
<protein>
    <submittedName>
        <fullName evidence="2">Uncharacterized protein</fullName>
    </submittedName>
</protein>
<evidence type="ECO:0000256" key="1">
    <source>
        <dbReference type="SAM" id="MobiDB-lite"/>
    </source>
</evidence>
<dbReference type="EMBL" id="KV428547">
    <property type="protein sequence ID" value="KZT31519.1"/>
    <property type="molecule type" value="Genomic_DNA"/>
</dbReference>
<dbReference type="Proteomes" id="UP000076798">
    <property type="component" value="Unassembled WGS sequence"/>
</dbReference>
<feature type="compositionally biased region" description="Basic residues" evidence="1">
    <location>
        <begin position="338"/>
        <end position="357"/>
    </location>
</feature>
<reference evidence="2 3" key="1">
    <citation type="journal article" date="2016" name="Mol. Biol. Evol.">
        <title>Comparative Genomics of Early-Diverging Mushroom-Forming Fungi Provides Insights into the Origins of Lignocellulose Decay Capabilities.</title>
        <authorList>
            <person name="Nagy L.G."/>
            <person name="Riley R."/>
            <person name="Tritt A."/>
            <person name="Adam C."/>
            <person name="Daum C."/>
            <person name="Floudas D."/>
            <person name="Sun H."/>
            <person name="Yadav J.S."/>
            <person name="Pangilinan J."/>
            <person name="Larsson K.H."/>
            <person name="Matsuura K."/>
            <person name="Barry K."/>
            <person name="Labutti K."/>
            <person name="Kuo R."/>
            <person name="Ohm R.A."/>
            <person name="Bhattacharya S.S."/>
            <person name="Shirouzu T."/>
            <person name="Yoshinaga Y."/>
            <person name="Martin F.M."/>
            <person name="Grigoriev I.V."/>
            <person name="Hibbett D.S."/>
        </authorList>
    </citation>
    <scope>NUCLEOTIDE SEQUENCE [LARGE SCALE GENOMIC DNA]</scope>
    <source>
        <strain evidence="2 3">HHB10207 ss-3</strain>
    </source>
</reference>
<feature type="region of interest" description="Disordered" evidence="1">
    <location>
        <begin position="338"/>
        <end position="368"/>
    </location>
</feature>
<proteinExistence type="predicted"/>